<dbReference type="AlphaFoldDB" id="A0A4Z1PNM5"/>
<sequence length="113" mass="12670">MTNHDGQSLRKIRTGQAEVFDLGMIAPRMAKSLDSGNYVVRMSITRLERTIQLRSHHFEAQMNGAAAGNCELDPYPTSDFLSNFIRDSTVALKGGLLDWNNVMAMKRTSYMIS</sequence>
<name>A0A4Z1PNM5_9PEZI</name>
<evidence type="ECO:0000313" key="1">
    <source>
        <dbReference type="EMBL" id="TID27789.1"/>
    </source>
</evidence>
<keyword evidence="2" id="KW-1185">Reference proteome</keyword>
<protein>
    <submittedName>
        <fullName evidence="1">Uncharacterized protein</fullName>
    </submittedName>
</protein>
<proteinExistence type="predicted"/>
<reference evidence="1 2" key="1">
    <citation type="submission" date="2019-04" db="EMBL/GenBank/DDBJ databases">
        <title>High contiguity whole genome sequence and gene annotation resource for two Venturia nashicola isolates.</title>
        <authorList>
            <person name="Prokchorchik M."/>
            <person name="Won K."/>
            <person name="Lee Y."/>
            <person name="Choi E.D."/>
            <person name="Segonzac C."/>
            <person name="Sohn K.H."/>
        </authorList>
    </citation>
    <scope>NUCLEOTIDE SEQUENCE [LARGE SCALE GENOMIC DNA]</scope>
    <source>
        <strain evidence="1 2">PRI2</strain>
    </source>
</reference>
<dbReference type="EMBL" id="SNSC02000001">
    <property type="protein sequence ID" value="TID27789.1"/>
    <property type="molecule type" value="Genomic_DNA"/>
</dbReference>
<accession>A0A4Z1PNM5</accession>
<dbReference type="Proteomes" id="UP000298493">
    <property type="component" value="Unassembled WGS sequence"/>
</dbReference>
<organism evidence="1 2">
    <name type="scientific">Venturia nashicola</name>
    <dbReference type="NCBI Taxonomy" id="86259"/>
    <lineage>
        <taxon>Eukaryota</taxon>
        <taxon>Fungi</taxon>
        <taxon>Dikarya</taxon>
        <taxon>Ascomycota</taxon>
        <taxon>Pezizomycotina</taxon>
        <taxon>Dothideomycetes</taxon>
        <taxon>Pleosporomycetidae</taxon>
        <taxon>Venturiales</taxon>
        <taxon>Venturiaceae</taxon>
        <taxon>Venturia</taxon>
    </lineage>
</organism>
<comment type="caution">
    <text evidence="1">The sequence shown here is derived from an EMBL/GenBank/DDBJ whole genome shotgun (WGS) entry which is preliminary data.</text>
</comment>
<gene>
    <name evidence="1" type="ORF">E6O75_ATG00556</name>
</gene>
<evidence type="ECO:0000313" key="2">
    <source>
        <dbReference type="Proteomes" id="UP000298493"/>
    </source>
</evidence>